<evidence type="ECO:0000256" key="4">
    <source>
        <dbReference type="ARBA" id="ARBA00022729"/>
    </source>
</evidence>
<evidence type="ECO:0000313" key="13">
    <source>
        <dbReference type="Proteomes" id="UP000540519"/>
    </source>
</evidence>
<name>A0A7X3D396_9FLAO</name>
<dbReference type="EMBL" id="RCNR01000064">
    <property type="protein sequence ID" value="MUH38059.1"/>
    <property type="molecule type" value="Genomic_DNA"/>
</dbReference>
<gene>
    <name evidence="12" type="ORF">D9O36_19570</name>
</gene>
<dbReference type="AlphaFoldDB" id="A0A7X3D396"/>
<feature type="domain" description="PKD" evidence="10">
    <location>
        <begin position="82"/>
        <end position="140"/>
    </location>
</feature>
<evidence type="ECO:0000256" key="6">
    <source>
        <dbReference type="ARBA" id="ARBA00023277"/>
    </source>
</evidence>
<dbReference type="GO" id="GO:0045493">
    <property type="term" value="P:xylan catabolic process"/>
    <property type="evidence" value="ECO:0007669"/>
    <property type="project" value="UniProtKB-KW"/>
</dbReference>
<evidence type="ECO:0000256" key="8">
    <source>
        <dbReference type="ARBA" id="ARBA00023326"/>
    </source>
</evidence>
<dbReference type="GO" id="GO:0031176">
    <property type="term" value="F:endo-1,4-beta-xylanase activity"/>
    <property type="evidence" value="ECO:0007669"/>
    <property type="project" value="UniProtKB-EC"/>
</dbReference>
<dbReference type="Pfam" id="PF00801">
    <property type="entry name" value="PKD"/>
    <property type="match status" value="1"/>
</dbReference>
<dbReference type="SMART" id="SM00633">
    <property type="entry name" value="Glyco_10"/>
    <property type="match status" value="1"/>
</dbReference>
<evidence type="ECO:0000256" key="2">
    <source>
        <dbReference type="ARBA" id="ARBA00007495"/>
    </source>
</evidence>
<dbReference type="Gene3D" id="2.60.40.10">
    <property type="entry name" value="Immunoglobulins"/>
    <property type="match status" value="1"/>
</dbReference>
<dbReference type="Pfam" id="PF00331">
    <property type="entry name" value="Glyco_hydro_10"/>
    <property type="match status" value="1"/>
</dbReference>
<dbReference type="InterPro" id="IPR013783">
    <property type="entry name" value="Ig-like_fold"/>
</dbReference>
<organism evidence="12 13">
    <name type="scientific">Zobellia amurskyensis</name>
    <dbReference type="NCBI Taxonomy" id="248905"/>
    <lineage>
        <taxon>Bacteria</taxon>
        <taxon>Pseudomonadati</taxon>
        <taxon>Bacteroidota</taxon>
        <taxon>Flavobacteriia</taxon>
        <taxon>Flavobacteriales</taxon>
        <taxon>Flavobacteriaceae</taxon>
        <taxon>Zobellia</taxon>
    </lineage>
</organism>
<dbReference type="InterPro" id="IPR001000">
    <property type="entry name" value="GH10_dom"/>
</dbReference>
<dbReference type="PROSITE" id="PS51760">
    <property type="entry name" value="GH10_2"/>
    <property type="match status" value="1"/>
</dbReference>
<dbReference type="PANTHER" id="PTHR31490">
    <property type="entry name" value="GLYCOSYL HYDROLASE"/>
    <property type="match status" value="1"/>
</dbReference>
<dbReference type="SUPFAM" id="SSF49299">
    <property type="entry name" value="PKD domain"/>
    <property type="match status" value="1"/>
</dbReference>
<dbReference type="InterPro" id="IPR035986">
    <property type="entry name" value="PKD_dom_sf"/>
</dbReference>
<dbReference type="InterPro" id="IPR044846">
    <property type="entry name" value="GH10"/>
</dbReference>
<dbReference type="PROSITE" id="PS50093">
    <property type="entry name" value="PKD"/>
    <property type="match status" value="1"/>
</dbReference>
<dbReference type="InterPro" id="IPR017853">
    <property type="entry name" value="GH"/>
</dbReference>
<accession>A0A7X3D396</accession>
<comment type="similarity">
    <text evidence="2 9">Belongs to the glycosyl hydrolase 10 (cellulase F) family.</text>
</comment>
<keyword evidence="3" id="KW-0858">Xylan degradation</keyword>
<comment type="catalytic activity">
    <reaction evidence="1 9">
        <text>Endohydrolysis of (1-&gt;4)-beta-D-xylosidic linkages in xylans.</text>
        <dbReference type="EC" id="3.2.1.8"/>
    </reaction>
</comment>
<dbReference type="InterPro" id="IPR000601">
    <property type="entry name" value="PKD_dom"/>
</dbReference>
<dbReference type="Gene3D" id="3.20.20.80">
    <property type="entry name" value="Glycosidases"/>
    <property type="match status" value="1"/>
</dbReference>
<feature type="domain" description="GH10" evidence="11">
    <location>
        <begin position="153"/>
        <end position="475"/>
    </location>
</feature>
<protein>
    <recommendedName>
        <fullName evidence="9">Beta-xylanase</fullName>
        <ecNumber evidence="9">3.2.1.8</ecNumber>
    </recommendedName>
</protein>
<evidence type="ECO:0000256" key="5">
    <source>
        <dbReference type="ARBA" id="ARBA00022801"/>
    </source>
</evidence>
<evidence type="ECO:0000256" key="3">
    <source>
        <dbReference type="ARBA" id="ARBA00022651"/>
    </source>
</evidence>
<dbReference type="PRINTS" id="PR00134">
    <property type="entry name" value="GLHYDRLASE10"/>
</dbReference>
<dbReference type="InterPro" id="IPR022409">
    <property type="entry name" value="PKD/Chitinase_dom"/>
</dbReference>
<evidence type="ECO:0000256" key="1">
    <source>
        <dbReference type="ARBA" id="ARBA00000681"/>
    </source>
</evidence>
<evidence type="ECO:0000259" key="10">
    <source>
        <dbReference type="PROSITE" id="PS50093"/>
    </source>
</evidence>
<keyword evidence="4" id="KW-0732">Signal</keyword>
<reference evidence="12 13" key="1">
    <citation type="journal article" date="2019" name="Mar. Drugs">
        <title>Comparative Genomics and CAZyme Genome Repertoires of Marine Zobellia amurskyensis KMM 3526(T) and Zobellia laminariae KMM 3676(T).</title>
        <authorList>
            <person name="Chernysheva N."/>
            <person name="Bystritskaya E."/>
            <person name="Stenkova A."/>
            <person name="Golovkin I."/>
            <person name="Nedashkovskaya O."/>
            <person name="Isaeva M."/>
        </authorList>
    </citation>
    <scope>NUCLEOTIDE SEQUENCE [LARGE SCALE GENOMIC DNA]</scope>
    <source>
        <strain evidence="12 13">KMM 3526</strain>
    </source>
</reference>
<dbReference type="CDD" id="cd00146">
    <property type="entry name" value="PKD"/>
    <property type="match status" value="1"/>
</dbReference>
<evidence type="ECO:0000313" key="12">
    <source>
        <dbReference type="EMBL" id="MUH38059.1"/>
    </source>
</evidence>
<dbReference type="PANTHER" id="PTHR31490:SF88">
    <property type="entry name" value="BETA-XYLANASE"/>
    <property type="match status" value="1"/>
</dbReference>
<keyword evidence="13" id="KW-1185">Reference proteome</keyword>
<dbReference type="EC" id="3.2.1.8" evidence="9"/>
<sequence>MYLRSLCNNQPSKCNCKIDSEVEKITKYLIVSLGLFWLSCSSDNEEIKTIVDDDISVVEVQASFEYTISQEDPYAILLENTTESDSDFSAVWDFGKGGEKVADKAGLEEVRYTETGEYTITFEATNAAGTSTATKTIKVEQRYGVCSTDGCEELSQNGLKEETDTFAVGVITQSYRINEGGNHTQVLKKEFNSLTAEYEMKMNIMYPSPNTYDFSAGDAIVDFAVANDMYVHGHALIWHEASPDWVENFTGSDAEFEKMVEDYITTTMTRYKGKVRSWDVVNEAVDESAGNPLRNSVFKQRMGDDYVKKCFQFARNADPDAILFYNDFNIAASSGKRTAIFDLVDDLGDLVDGLGAQMHISIDYPSTEDIQAVVDATVSRGLKLHFSELDIRTNLENDKNLSSLSTEKAARQKAKFKEVVNIYNAVPSENKFGVTVWGLRDNESWLVDFFGVPEWPLLFDENYNKKQAYDGFLEGL</sequence>
<keyword evidence="5 9" id="KW-0378">Hydrolase</keyword>
<keyword evidence="7 9" id="KW-0326">Glycosidase</keyword>
<evidence type="ECO:0000259" key="11">
    <source>
        <dbReference type="PROSITE" id="PS51760"/>
    </source>
</evidence>
<comment type="caution">
    <text evidence="12">The sequence shown here is derived from an EMBL/GenBank/DDBJ whole genome shotgun (WGS) entry which is preliminary data.</text>
</comment>
<keyword evidence="8 9" id="KW-0624">Polysaccharide degradation</keyword>
<keyword evidence="6 9" id="KW-0119">Carbohydrate metabolism</keyword>
<dbReference type="SMART" id="SM00089">
    <property type="entry name" value="PKD"/>
    <property type="match status" value="1"/>
</dbReference>
<dbReference type="SUPFAM" id="SSF51445">
    <property type="entry name" value="(Trans)glycosidases"/>
    <property type="match status" value="1"/>
</dbReference>
<dbReference type="Proteomes" id="UP000540519">
    <property type="component" value="Unassembled WGS sequence"/>
</dbReference>
<evidence type="ECO:0000256" key="9">
    <source>
        <dbReference type="RuleBase" id="RU361174"/>
    </source>
</evidence>
<evidence type="ECO:0000256" key="7">
    <source>
        <dbReference type="ARBA" id="ARBA00023295"/>
    </source>
</evidence>
<proteinExistence type="inferred from homology"/>